<dbReference type="Proteomes" id="UP000522864">
    <property type="component" value="Unassembled WGS sequence"/>
</dbReference>
<sequence length="725" mass="78507">MRIGLLTSLALAVSAGFCSQALASSDDTCYPRWSMLKYSLDGCSNLAFLNPGNDSRVNLRLLLADQSALPLAPNPLSNDDLGAGFGPVPFATTRLDAAPEPVVGAEPGKPVAAPLDEALGKLGITRENADTAVSSLLSGEGGRCRSNDTDSATTFINQLLGSSELPDPERQALARARVQMLGTCAWEPAQQASLVPAVQSAQGQAFASYLNGAISFYSGRFADAAQAFASLGESPQPWLKETAQYMQARTALNLAQQNTFDSDGMPTKEEADAAQLKLAEEGFQHYLGTWPEGLYATSARGLLRRVYWLAGNAEKQATEYLWQLGQAKAEQRNVTPDELVQEIDNKMLFGGGKVEQPLFQALDDLMGMRPGYGENATPKLTLEILQAQKPIFAAQPALYDYLQAAFQLYVAKNPELALKSLPTEIPAKLDYLAFSQQMLRGLALDAKQDVNGAEALWLQLLPQVHQPLQREQVELALANHYERNQQVAKVFAADSPIKTAQVRAILLRHIADAGLLRQVAQGEASTERDTALFVLLYKDLRLGHYADFTADLKQLPAEPSDTKLGASLGYTYSGGQPLKLFRWSGAKAESGYACPTIGETATTLQADAKQPQALNCLGEFILRNSLDGMPLDSQRSADELGGTASLFKGTTFSRLDGYQSVIGDAKASSTDKAYALFRAINCYAPSGYNSCGGKEVTPAQRKAWFKQLKTSYASTQWGKSLQYYW</sequence>
<keyword evidence="1" id="KW-0732">Signal</keyword>
<protein>
    <submittedName>
        <fullName evidence="2">Outer membrane assembly lipoprotein YfiO</fullName>
    </submittedName>
</protein>
<proteinExistence type="predicted"/>
<organism evidence="2 3">
    <name type="scientific">Pseudomonas gingeri</name>
    <dbReference type="NCBI Taxonomy" id="117681"/>
    <lineage>
        <taxon>Bacteria</taxon>
        <taxon>Pseudomonadati</taxon>
        <taxon>Pseudomonadota</taxon>
        <taxon>Gammaproteobacteria</taxon>
        <taxon>Pseudomonadales</taxon>
        <taxon>Pseudomonadaceae</taxon>
        <taxon>Pseudomonas</taxon>
    </lineage>
</organism>
<gene>
    <name evidence="2" type="ORF">HX830_29500</name>
</gene>
<dbReference type="AlphaFoldDB" id="A0A7Y7WZ54"/>
<evidence type="ECO:0000313" key="2">
    <source>
        <dbReference type="EMBL" id="NWB89008.1"/>
    </source>
</evidence>
<comment type="caution">
    <text evidence="2">The sequence shown here is derived from an EMBL/GenBank/DDBJ whole genome shotgun (WGS) entry which is preliminary data.</text>
</comment>
<feature type="chain" id="PRO_5031039452" evidence="1">
    <location>
        <begin position="24"/>
        <end position="725"/>
    </location>
</feature>
<evidence type="ECO:0000313" key="3">
    <source>
        <dbReference type="Proteomes" id="UP000522864"/>
    </source>
</evidence>
<accession>A0A7Y7WZ54</accession>
<dbReference type="EMBL" id="JACAQA010000038">
    <property type="protein sequence ID" value="NWB89008.1"/>
    <property type="molecule type" value="Genomic_DNA"/>
</dbReference>
<reference evidence="2 3" key="1">
    <citation type="submission" date="2020-04" db="EMBL/GenBank/DDBJ databases">
        <title>Molecular characterization of pseudomonads from Agaricus bisporus reveal novel blotch 2 pathogens in Western Europe.</title>
        <authorList>
            <person name="Taparia T."/>
            <person name="Krijger M."/>
            <person name="Haynes E."/>
            <person name="Elpinstone J.G."/>
            <person name="Noble R."/>
            <person name="Van Der Wolf J."/>
        </authorList>
    </citation>
    <scope>NUCLEOTIDE SEQUENCE [LARGE SCALE GENOMIC DNA]</scope>
    <source>
        <strain evidence="2 3">G9001</strain>
    </source>
</reference>
<evidence type="ECO:0000256" key="1">
    <source>
        <dbReference type="SAM" id="SignalP"/>
    </source>
</evidence>
<feature type="signal peptide" evidence="1">
    <location>
        <begin position="1"/>
        <end position="23"/>
    </location>
</feature>
<keyword evidence="2" id="KW-0449">Lipoprotein</keyword>
<dbReference type="RefSeq" id="WP_152741830.1">
    <property type="nucleotide sequence ID" value="NZ_JACAQA010000038.1"/>
</dbReference>
<name>A0A7Y7WZ54_9PSED</name>